<comment type="function">
    <text evidence="1">Probable ATPase of unknown function. Its presence in a non-photosynthetic plant (Epifagus virginiana) and experiments in tobacco indicate that it has an essential function which is probably not related to photosynthesis.</text>
</comment>
<evidence type="ECO:0000256" key="3">
    <source>
        <dbReference type="ARBA" id="ARBA00009361"/>
    </source>
</evidence>
<evidence type="ECO:0000256" key="6">
    <source>
        <dbReference type="ARBA" id="ARBA00022840"/>
    </source>
</evidence>
<dbReference type="InterPro" id="IPR027417">
    <property type="entry name" value="P-loop_NTPase"/>
</dbReference>
<dbReference type="AlphaFoldDB" id="A0AAE1XDS7"/>
<evidence type="ECO:0000256" key="5">
    <source>
        <dbReference type="ARBA" id="ARBA00022741"/>
    </source>
</evidence>
<evidence type="ECO:0000313" key="7">
    <source>
        <dbReference type="EMBL" id="KAK4409588.1"/>
    </source>
</evidence>
<protein>
    <submittedName>
        <fullName evidence="7">Protein Ycf2</fullName>
    </submittedName>
</protein>
<evidence type="ECO:0000313" key="8">
    <source>
        <dbReference type="Proteomes" id="UP001289374"/>
    </source>
</evidence>
<dbReference type="PANTHER" id="PTHR33078:SF100">
    <property type="entry name" value="PROTEIN YCF2"/>
    <property type="match status" value="1"/>
</dbReference>
<dbReference type="Proteomes" id="UP001289374">
    <property type="component" value="Unassembled WGS sequence"/>
</dbReference>
<keyword evidence="4" id="KW-0934">Plastid</keyword>
<dbReference type="GO" id="GO:0009536">
    <property type="term" value="C:plastid"/>
    <property type="evidence" value="ECO:0007669"/>
    <property type="project" value="UniProtKB-SubCell"/>
</dbReference>
<comment type="similarity">
    <text evidence="3">Belongs to the Ycf2 family.</text>
</comment>
<keyword evidence="8" id="KW-1185">Reference proteome</keyword>
<sequence>MENPFRSTQPYPPSREILVIGSIGTRQSYLVKYLAINSYVPFITVFLNKFLDNKPKSFPMDDSEIGDNDDIGASDDIDNDFDTELELLTMMNDMDMIAELDGPLYSTLQFELAKATSPCIISISNVHDLDMTESNYLSLDLLVKYLFERCSTRSILVIASTRILPKVGLALITPNKLNTCIKIRRLLIPQE</sequence>
<reference evidence="7" key="1">
    <citation type="submission" date="2020-06" db="EMBL/GenBank/DDBJ databases">
        <authorList>
            <person name="Li T."/>
            <person name="Hu X."/>
            <person name="Zhang T."/>
            <person name="Song X."/>
            <person name="Zhang H."/>
            <person name="Dai N."/>
            <person name="Sheng W."/>
            <person name="Hou X."/>
            <person name="Wei L."/>
        </authorList>
    </citation>
    <scope>NUCLEOTIDE SEQUENCE</scope>
    <source>
        <strain evidence="7">K16</strain>
        <tissue evidence="7">Leaf</tissue>
    </source>
</reference>
<evidence type="ECO:0000256" key="4">
    <source>
        <dbReference type="ARBA" id="ARBA00022640"/>
    </source>
</evidence>
<reference evidence="7" key="2">
    <citation type="journal article" date="2024" name="Plant">
        <title>Genomic evolution and insights into agronomic trait innovations of Sesamum species.</title>
        <authorList>
            <person name="Miao H."/>
            <person name="Wang L."/>
            <person name="Qu L."/>
            <person name="Liu H."/>
            <person name="Sun Y."/>
            <person name="Le M."/>
            <person name="Wang Q."/>
            <person name="Wei S."/>
            <person name="Zheng Y."/>
            <person name="Lin W."/>
            <person name="Duan Y."/>
            <person name="Cao H."/>
            <person name="Xiong S."/>
            <person name="Wang X."/>
            <person name="Wei L."/>
            <person name="Li C."/>
            <person name="Ma Q."/>
            <person name="Ju M."/>
            <person name="Zhao R."/>
            <person name="Li G."/>
            <person name="Mu C."/>
            <person name="Tian Q."/>
            <person name="Mei H."/>
            <person name="Zhang T."/>
            <person name="Gao T."/>
            <person name="Zhang H."/>
        </authorList>
    </citation>
    <scope>NUCLEOTIDE SEQUENCE</scope>
    <source>
        <strain evidence="7">K16</strain>
    </source>
</reference>
<evidence type="ECO:0000256" key="1">
    <source>
        <dbReference type="ARBA" id="ARBA00002329"/>
    </source>
</evidence>
<dbReference type="Gene3D" id="3.40.50.300">
    <property type="entry name" value="P-loop containing nucleotide triphosphate hydrolases"/>
    <property type="match status" value="1"/>
</dbReference>
<dbReference type="SUPFAM" id="SSF52540">
    <property type="entry name" value="P-loop containing nucleoside triphosphate hydrolases"/>
    <property type="match status" value="1"/>
</dbReference>
<dbReference type="PANTHER" id="PTHR33078">
    <property type="entry name" value="PROTEIN YCF2-RELATED"/>
    <property type="match status" value="1"/>
</dbReference>
<comment type="subcellular location">
    <subcellularLocation>
        <location evidence="2">Plastid</location>
    </subcellularLocation>
</comment>
<accession>A0AAE1XDS7</accession>
<keyword evidence="6" id="KW-0067">ATP-binding</keyword>
<organism evidence="7 8">
    <name type="scientific">Sesamum angolense</name>
    <dbReference type="NCBI Taxonomy" id="2727404"/>
    <lineage>
        <taxon>Eukaryota</taxon>
        <taxon>Viridiplantae</taxon>
        <taxon>Streptophyta</taxon>
        <taxon>Embryophyta</taxon>
        <taxon>Tracheophyta</taxon>
        <taxon>Spermatophyta</taxon>
        <taxon>Magnoliopsida</taxon>
        <taxon>eudicotyledons</taxon>
        <taxon>Gunneridae</taxon>
        <taxon>Pentapetalae</taxon>
        <taxon>asterids</taxon>
        <taxon>lamiids</taxon>
        <taxon>Lamiales</taxon>
        <taxon>Pedaliaceae</taxon>
        <taxon>Sesamum</taxon>
    </lineage>
</organism>
<comment type="caution">
    <text evidence="7">The sequence shown here is derived from an EMBL/GenBank/DDBJ whole genome shotgun (WGS) entry which is preliminary data.</text>
</comment>
<dbReference type="GO" id="GO:0005524">
    <property type="term" value="F:ATP binding"/>
    <property type="evidence" value="ECO:0007669"/>
    <property type="project" value="UniProtKB-KW"/>
</dbReference>
<name>A0AAE1XDS7_9LAMI</name>
<proteinExistence type="inferred from homology"/>
<dbReference type="EMBL" id="JACGWL010000001">
    <property type="protein sequence ID" value="KAK4409588.1"/>
    <property type="molecule type" value="Genomic_DNA"/>
</dbReference>
<keyword evidence="5" id="KW-0547">Nucleotide-binding</keyword>
<gene>
    <name evidence="7" type="ORF">Sango_0031800</name>
</gene>
<evidence type="ECO:0000256" key="2">
    <source>
        <dbReference type="ARBA" id="ARBA00004474"/>
    </source>
</evidence>